<dbReference type="PROSITE" id="PS50009">
    <property type="entry name" value="RASGEF_CAT"/>
    <property type="match status" value="1"/>
</dbReference>
<dbReference type="CDD" id="cd00155">
    <property type="entry name" value="RasGEF"/>
    <property type="match status" value="1"/>
</dbReference>
<keyword evidence="1 2" id="KW-0344">Guanine-nucleotide releasing factor</keyword>
<evidence type="ECO:0000259" key="5">
    <source>
        <dbReference type="PROSITE" id="PS50212"/>
    </source>
</evidence>
<feature type="region of interest" description="Disordered" evidence="3">
    <location>
        <begin position="896"/>
        <end position="1045"/>
    </location>
</feature>
<dbReference type="Gene3D" id="1.20.870.10">
    <property type="entry name" value="Son of sevenless (SoS) protein Chain: S domain 1"/>
    <property type="match status" value="1"/>
</dbReference>
<dbReference type="SUPFAM" id="SSF48366">
    <property type="entry name" value="Ras GEF"/>
    <property type="match status" value="1"/>
</dbReference>
<keyword evidence="7" id="KW-1185">Reference proteome</keyword>
<proteinExistence type="predicted"/>
<feature type="compositionally biased region" description="Basic and acidic residues" evidence="3">
    <location>
        <begin position="96"/>
        <end position="105"/>
    </location>
</feature>
<accession>W2RQZ5</accession>
<reference evidence="6 7" key="1">
    <citation type="submission" date="2013-03" db="EMBL/GenBank/DDBJ databases">
        <title>The Genome Sequence of Phialophora europaea CBS 101466.</title>
        <authorList>
            <consortium name="The Broad Institute Genomics Platform"/>
            <person name="Cuomo C."/>
            <person name="de Hoog S."/>
            <person name="Gorbushina A."/>
            <person name="Walker B."/>
            <person name="Young S.K."/>
            <person name="Zeng Q."/>
            <person name="Gargeya S."/>
            <person name="Fitzgerald M."/>
            <person name="Haas B."/>
            <person name="Abouelleil A."/>
            <person name="Allen A.W."/>
            <person name="Alvarado L."/>
            <person name="Arachchi H.M."/>
            <person name="Berlin A.M."/>
            <person name="Chapman S.B."/>
            <person name="Gainer-Dewar J."/>
            <person name="Goldberg J."/>
            <person name="Griggs A."/>
            <person name="Gujja S."/>
            <person name="Hansen M."/>
            <person name="Howarth C."/>
            <person name="Imamovic A."/>
            <person name="Ireland A."/>
            <person name="Larimer J."/>
            <person name="McCowan C."/>
            <person name="Murphy C."/>
            <person name="Pearson M."/>
            <person name="Poon T.W."/>
            <person name="Priest M."/>
            <person name="Roberts A."/>
            <person name="Saif S."/>
            <person name="Shea T."/>
            <person name="Sisk P."/>
            <person name="Sykes S."/>
            <person name="Wortman J."/>
            <person name="Nusbaum C."/>
            <person name="Birren B."/>
        </authorList>
    </citation>
    <scope>NUCLEOTIDE SEQUENCE [LARGE SCALE GENOMIC DNA]</scope>
    <source>
        <strain evidence="6 7">CBS 101466</strain>
    </source>
</reference>
<dbReference type="EMBL" id="KB822723">
    <property type="protein sequence ID" value="ETN38154.1"/>
    <property type="molecule type" value="Genomic_DNA"/>
</dbReference>
<feature type="compositionally biased region" description="Polar residues" evidence="3">
    <location>
        <begin position="27"/>
        <end position="41"/>
    </location>
</feature>
<feature type="domain" description="N-terminal Ras-GEF" evidence="5">
    <location>
        <begin position="366"/>
        <end position="490"/>
    </location>
</feature>
<dbReference type="Pfam" id="PF00618">
    <property type="entry name" value="RasGEF_N"/>
    <property type="match status" value="1"/>
</dbReference>
<feature type="compositionally biased region" description="Polar residues" evidence="3">
    <location>
        <begin position="1026"/>
        <end position="1039"/>
    </location>
</feature>
<gene>
    <name evidence="6" type="ORF">HMPREF1541_07778</name>
</gene>
<feature type="region of interest" description="Disordered" evidence="3">
    <location>
        <begin position="256"/>
        <end position="339"/>
    </location>
</feature>
<feature type="region of interest" description="Disordered" evidence="3">
    <location>
        <begin position="678"/>
        <end position="705"/>
    </location>
</feature>
<dbReference type="GO" id="GO:0005886">
    <property type="term" value="C:plasma membrane"/>
    <property type="evidence" value="ECO:0007669"/>
    <property type="project" value="TreeGrafter"/>
</dbReference>
<feature type="region of interest" description="Disordered" evidence="3">
    <location>
        <begin position="27"/>
        <end position="105"/>
    </location>
</feature>
<dbReference type="InterPro" id="IPR023578">
    <property type="entry name" value="Ras_GEF_dom_sf"/>
</dbReference>
<dbReference type="InterPro" id="IPR000651">
    <property type="entry name" value="Ras-like_Gua-exchang_fac_N"/>
</dbReference>
<feature type="compositionally biased region" description="Low complexity" evidence="3">
    <location>
        <begin position="271"/>
        <end position="283"/>
    </location>
</feature>
<evidence type="ECO:0000259" key="4">
    <source>
        <dbReference type="PROSITE" id="PS50009"/>
    </source>
</evidence>
<dbReference type="Pfam" id="PF00617">
    <property type="entry name" value="RasGEF"/>
    <property type="match status" value="1"/>
</dbReference>
<feature type="compositionally biased region" description="Basic and acidic residues" evidence="3">
    <location>
        <begin position="632"/>
        <end position="642"/>
    </location>
</feature>
<evidence type="ECO:0000313" key="7">
    <source>
        <dbReference type="Proteomes" id="UP000030752"/>
    </source>
</evidence>
<dbReference type="GO" id="GO:0007265">
    <property type="term" value="P:Ras protein signal transduction"/>
    <property type="evidence" value="ECO:0007669"/>
    <property type="project" value="TreeGrafter"/>
</dbReference>
<dbReference type="CDD" id="cd06224">
    <property type="entry name" value="REM"/>
    <property type="match status" value="1"/>
</dbReference>
<dbReference type="RefSeq" id="XP_008720323.1">
    <property type="nucleotide sequence ID" value="XM_008722101.1"/>
</dbReference>
<dbReference type="OrthoDB" id="426293at2759"/>
<feature type="region of interest" description="Disordered" evidence="3">
    <location>
        <begin position="508"/>
        <end position="547"/>
    </location>
</feature>
<dbReference type="Gene3D" id="1.10.840.10">
    <property type="entry name" value="Ras guanine-nucleotide exchange factors catalytic domain"/>
    <property type="match status" value="1"/>
</dbReference>
<organism evidence="6 7">
    <name type="scientific">Cyphellophora europaea (strain CBS 101466)</name>
    <name type="common">Phialophora europaea</name>
    <dbReference type="NCBI Taxonomy" id="1220924"/>
    <lineage>
        <taxon>Eukaryota</taxon>
        <taxon>Fungi</taxon>
        <taxon>Dikarya</taxon>
        <taxon>Ascomycota</taxon>
        <taxon>Pezizomycotina</taxon>
        <taxon>Eurotiomycetes</taxon>
        <taxon>Chaetothyriomycetidae</taxon>
        <taxon>Chaetothyriales</taxon>
        <taxon>Cyphellophoraceae</taxon>
        <taxon>Cyphellophora</taxon>
    </lineage>
</organism>
<dbReference type="PANTHER" id="PTHR23113">
    <property type="entry name" value="GUANINE NUCLEOTIDE EXCHANGE FACTOR"/>
    <property type="match status" value="1"/>
</dbReference>
<dbReference type="VEuPathDB" id="FungiDB:HMPREF1541_07778"/>
<feature type="region of interest" description="Disordered" evidence="3">
    <location>
        <begin position="1110"/>
        <end position="1133"/>
    </location>
</feature>
<dbReference type="GO" id="GO:0005085">
    <property type="term" value="F:guanyl-nucleotide exchange factor activity"/>
    <property type="evidence" value="ECO:0007669"/>
    <property type="project" value="UniProtKB-KW"/>
</dbReference>
<dbReference type="FunCoup" id="W2RQZ5">
    <property type="interactions" value="168"/>
</dbReference>
<dbReference type="Proteomes" id="UP000030752">
    <property type="component" value="Unassembled WGS sequence"/>
</dbReference>
<dbReference type="InterPro" id="IPR001895">
    <property type="entry name" value="RASGEF_cat_dom"/>
</dbReference>
<feature type="compositionally biased region" description="Basic and acidic residues" evidence="3">
    <location>
        <begin position="1008"/>
        <end position="1017"/>
    </location>
</feature>
<sequence length="1617" mass="177334">MVSDTATSSRASIISLDPAVASQITGTTFTGATSHSRTGSSPFKGLRSPEAAPPSRGHVRNRSAPLQQPDKHSLRRAKNSTEILRQRSTRSNKKTQKLEPIADSRGGRNFTIGNVGTGGLLYLKPSPHQNALSQASPPVMAPLTAPADLDHEKEYSTFRLPTHGENVSPALRSASPRTGASTLGRKPTIETVRSRHGRSQSFSTIDEHQSAVAGQSKTLKIVINRPETAKPKAPQETDSHPQFTLPTLEVPIPHYRLGNPRFSNNGTPAIRSSSYTRSSNTPSDVTETPGQTTTRHGPATGPPPSNVRLFARLDATQGRSKGLNEDHRHTSSSGSDATIREPIHPEIYDALAEVYDDPDVVRYSHNVREITAATPARLIAQISSESFMDYELVSDFFLTFRSYMSVYNVLDLLLARLRWAINRQEDDGRIIRVRTFAALRHWILNYFMDDFMPDVKLRQRFCEEINRMYGEVAARRNSGTSDLKVLRDLKRCWNGRCSMYWDPEDFNLEGDQDEDLNPGGYEEPETEKTKVLDQPPPLPRNVRTVSNSSWFNVPPAVATKTQHGKQDSVASDQSLQAKSCSIPKDLLKPGDPLPPDRASQPVPVQLRRPNATGNLEVKTAHLGHRRGAASIDSDRQSTPREEKDEILQPFDGSIIRGSIYAPCAPFVQIVSSPSAPSVARFEAPQEQQTRLDRRASPNSAHSPGVKNIFGSLRKALGGRHNHSDASLITVSAPMPMQEEPRMQRAQLPLNMSRSHDELRARAQAAQPKRQLRVDLLCAQVAQNYELLFPHAKYAKHHSILPTNVVRPATHHEPQSGMNPTLLTPDLRRDRLPSHTTAQSGSILIINDTGMGASTMSGALPSQSSLRAAWEAQAVTQRYNDKDNAVGLGIASKRPNIADISPQRSSDALGEAKPAMSPERPHFVKEDDTASLDEVAIASSSPRPAPRSPMSSTDTTHDRGSGQSTEQSRAVTSVQTPASSTNPGNVAPAHGLRRRPGGELRNIENVNDLEQHRHHDSVDTTTTTGTNASGSPIHSFAQNQPPVPNKGVSMINTHSSQNLRPSFEHAVAGFSAIPDDGDGGLEATLLKLEGRYEKASPPLQQHPLNALERRRSMPEMSTRNTFAPSDAAEGPDVPRGYVYQANMMPRGSLDDFVLSDSARPQAQTVDSGRGSGRSSIFGLPVGSDDGEDVMYDPSPLLKQDTNSGSGPSQSASRMFPSPLHLQQGFNTATQGQTYGSIADADRPHLSPRPQTAGESAQSFLLDEDENLSDLSSEISVDVINYAPGGRSMSPMLAAPGTAVSGLEIPSHPLTYASVVNLAPAEMPRDSSFMRNSLPYVHLPLPKTMAPTAPQYGNRSSGGPAHIPFVLAADSQVIAQQMTLIEKSALSEIEWSDLVNMKWHDSSSKILDWAEYLTKSDITGVDLVITRFNLVSRWVRSEIVLTQDIEERAQVITKYIHVAAHARRLHNYATMVQITIGLTSTDTTRLVQTWERVPAPDKSLLKNMERLVQPIRNFHELRLEIEQADFSDGCIPFIGLYVHDLTYNAQKPATIASKRGSEALINFERYRMSAVIVKNLLRLIDAGSRYNFEPVKGLVERCLWLAALPEDKIYALSRALEVP</sequence>
<feature type="compositionally biased region" description="Polar residues" evidence="3">
    <location>
        <begin position="960"/>
        <end position="983"/>
    </location>
</feature>
<evidence type="ECO:0000256" key="1">
    <source>
        <dbReference type="ARBA" id="ARBA00022658"/>
    </source>
</evidence>
<dbReference type="GeneID" id="19975117"/>
<evidence type="ECO:0000256" key="3">
    <source>
        <dbReference type="SAM" id="MobiDB-lite"/>
    </source>
</evidence>
<evidence type="ECO:0000256" key="2">
    <source>
        <dbReference type="PROSITE-ProRule" id="PRU00168"/>
    </source>
</evidence>
<feature type="domain" description="Ras-GEF" evidence="4">
    <location>
        <begin position="1368"/>
        <end position="1617"/>
    </location>
</feature>
<dbReference type="eggNOG" id="KOG3417">
    <property type="taxonomic scope" value="Eukaryota"/>
</dbReference>
<feature type="compositionally biased region" description="Basic and acidic residues" evidence="3">
    <location>
        <begin position="918"/>
        <end position="927"/>
    </location>
</feature>
<evidence type="ECO:0000313" key="6">
    <source>
        <dbReference type="EMBL" id="ETN38154.1"/>
    </source>
</evidence>
<dbReference type="SMART" id="SM00229">
    <property type="entry name" value="RasGEFN"/>
    <property type="match status" value="1"/>
</dbReference>
<dbReference type="InterPro" id="IPR036964">
    <property type="entry name" value="RASGEF_cat_dom_sf"/>
</dbReference>
<dbReference type="STRING" id="1220924.W2RQZ5"/>
<feature type="region of interest" description="Disordered" evidence="3">
    <location>
        <begin position="1157"/>
        <end position="1215"/>
    </location>
</feature>
<feature type="compositionally biased region" description="Polar residues" evidence="3">
    <location>
        <begin position="284"/>
        <end position="295"/>
    </location>
</feature>
<feature type="compositionally biased region" description="Polar residues" evidence="3">
    <location>
        <begin position="1198"/>
        <end position="1211"/>
    </location>
</feature>
<feature type="region of interest" description="Disordered" evidence="3">
    <location>
        <begin position="161"/>
        <end position="213"/>
    </location>
</feature>
<dbReference type="PROSITE" id="PS50212">
    <property type="entry name" value="RASGEF_NTER"/>
    <property type="match status" value="1"/>
</dbReference>
<feature type="region of interest" description="Disordered" evidence="3">
    <location>
        <begin position="582"/>
        <end position="642"/>
    </location>
</feature>
<feature type="compositionally biased region" description="Low complexity" evidence="3">
    <location>
        <begin position="937"/>
        <end position="951"/>
    </location>
</feature>
<dbReference type="InterPro" id="IPR008937">
    <property type="entry name" value="Ras-like_GEF"/>
</dbReference>
<protein>
    <recommendedName>
        <fullName evidence="8">Ras-GEF domain-containing protein</fullName>
    </recommendedName>
</protein>
<evidence type="ECO:0008006" key="8">
    <source>
        <dbReference type="Google" id="ProtNLM"/>
    </source>
</evidence>
<name>W2RQZ5_CYPE1</name>
<dbReference type="InParanoid" id="W2RQZ5"/>
<dbReference type="PANTHER" id="PTHR23113:SF363">
    <property type="entry name" value="PROTEIN SON OF SEVENLESS"/>
    <property type="match status" value="1"/>
</dbReference>
<dbReference type="SMART" id="SM00147">
    <property type="entry name" value="RasGEF"/>
    <property type="match status" value="1"/>
</dbReference>
<dbReference type="HOGENOM" id="CLU_001471_0_0_1"/>